<reference evidence="1 2" key="1">
    <citation type="submission" date="2021-06" db="EMBL/GenBank/DDBJ databases">
        <title>Caerostris extrusa draft genome.</title>
        <authorList>
            <person name="Kono N."/>
            <person name="Arakawa K."/>
        </authorList>
    </citation>
    <scope>NUCLEOTIDE SEQUENCE [LARGE SCALE GENOMIC DNA]</scope>
</reference>
<proteinExistence type="predicted"/>
<sequence length="91" mass="10104">MYSDSSNPNYARIPIRDCLFAEHSTTKQSSPNSLTCAELLVIGAAQTTVLAGFENVQQFALQSFCTNADRGKCPLQKVPRIEYRVDPSHRV</sequence>
<protein>
    <submittedName>
        <fullName evidence="1">Uncharacterized protein</fullName>
    </submittedName>
</protein>
<comment type="caution">
    <text evidence="1">The sequence shown here is derived from an EMBL/GenBank/DDBJ whole genome shotgun (WGS) entry which is preliminary data.</text>
</comment>
<accession>A0AAV4YCY4</accession>
<name>A0AAV4YCY4_CAEEX</name>
<organism evidence="1 2">
    <name type="scientific">Caerostris extrusa</name>
    <name type="common">Bark spider</name>
    <name type="synonym">Caerostris bankana</name>
    <dbReference type="NCBI Taxonomy" id="172846"/>
    <lineage>
        <taxon>Eukaryota</taxon>
        <taxon>Metazoa</taxon>
        <taxon>Ecdysozoa</taxon>
        <taxon>Arthropoda</taxon>
        <taxon>Chelicerata</taxon>
        <taxon>Arachnida</taxon>
        <taxon>Araneae</taxon>
        <taxon>Araneomorphae</taxon>
        <taxon>Entelegynae</taxon>
        <taxon>Araneoidea</taxon>
        <taxon>Araneidae</taxon>
        <taxon>Caerostris</taxon>
    </lineage>
</organism>
<gene>
    <name evidence="1" type="ORF">CEXT_739231</name>
</gene>
<evidence type="ECO:0000313" key="1">
    <source>
        <dbReference type="EMBL" id="GIZ04074.1"/>
    </source>
</evidence>
<evidence type="ECO:0000313" key="2">
    <source>
        <dbReference type="Proteomes" id="UP001054945"/>
    </source>
</evidence>
<dbReference type="Proteomes" id="UP001054945">
    <property type="component" value="Unassembled WGS sequence"/>
</dbReference>
<dbReference type="EMBL" id="BPLR01019034">
    <property type="protein sequence ID" value="GIZ04074.1"/>
    <property type="molecule type" value="Genomic_DNA"/>
</dbReference>
<keyword evidence="2" id="KW-1185">Reference proteome</keyword>
<dbReference type="AlphaFoldDB" id="A0AAV4YCY4"/>